<evidence type="ECO:0000256" key="3">
    <source>
        <dbReference type="ARBA" id="ARBA00022605"/>
    </source>
</evidence>
<organism evidence="10 11">
    <name type="scientific">Undibacterium amnicola</name>
    <dbReference type="NCBI Taxonomy" id="1834038"/>
    <lineage>
        <taxon>Bacteria</taxon>
        <taxon>Pseudomonadati</taxon>
        <taxon>Pseudomonadota</taxon>
        <taxon>Betaproteobacteria</taxon>
        <taxon>Burkholderiales</taxon>
        <taxon>Oxalobacteraceae</taxon>
        <taxon>Undibacterium</taxon>
    </lineage>
</organism>
<keyword evidence="5 8" id="KW-0822">Tryptophan biosynthesis</keyword>
<keyword evidence="7 8" id="KW-0456">Lyase</keyword>
<dbReference type="Pfam" id="PF00218">
    <property type="entry name" value="IGPS"/>
    <property type="match status" value="1"/>
</dbReference>
<keyword evidence="4 8" id="KW-0210">Decarboxylase</keyword>
<dbReference type="EC" id="4.1.1.48" evidence="8"/>
<evidence type="ECO:0000256" key="5">
    <source>
        <dbReference type="ARBA" id="ARBA00022822"/>
    </source>
</evidence>
<keyword evidence="3 8" id="KW-0028">Amino-acid biosynthesis</keyword>
<dbReference type="InterPro" id="IPR045186">
    <property type="entry name" value="Indole-3-glycerol_P_synth"/>
</dbReference>
<evidence type="ECO:0000256" key="8">
    <source>
        <dbReference type="HAMAP-Rule" id="MF_00134"/>
    </source>
</evidence>
<dbReference type="RefSeq" id="WP_186892641.1">
    <property type="nucleotide sequence ID" value="NZ_JACOFU010000011.1"/>
</dbReference>
<evidence type="ECO:0000259" key="9">
    <source>
        <dbReference type="Pfam" id="PF00218"/>
    </source>
</evidence>
<accession>A0ABR6XVT0</accession>
<comment type="catalytic activity">
    <reaction evidence="1 8">
        <text>1-(2-carboxyphenylamino)-1-deoxy-D-ribulose 5-phosphate + H(+) = (1S,2R)-1-C-(indol-3-yl)glycerol 3-phosphate + CO2 + H2O</text>
        <dbReference type="Rhea" id="RHEA:23476"/>
        <dbReference type="ChEBI" id="CHEBI:15377"/>
        <dbReference type="ChEBI" id="CHEBI:15378"/>
        <dbReference type="ChEBI" id="CHEBI:16526"/>
        <dbReference type="ChEBI" id="CHEBI:58613"/>
        <dbReference type="ChEBI" id="CHEBI:58866"/>
        <dbReference type="EC" id="4.1.1.48"/>
    </reaction>
</comment>
<dbReference type="CDD" id="cd00331">
    <property type="entry name" value="IGPS"/>
    <property type="match status" value="1"/>
</dbReference>
<dbReference type="InterPro" id="IPR011060">
    <property type="entry name" value="RibuloseP-bd_barrel"/>
</dbReference>
<evidence type="ECO:0000313" key="11">
    <source>
        <dbReference type="Proteomes" id="UP000643610"/>
    </source>
</evidence>
<sequence length="266" mass="29431">MSDILNKILEVKVEEVARDKKVQSYSSLRADVESNKEAQQTLRGFEASLRNKMALGKAAVIAEIKKASPSKGVIRENFQPAEIAASYAQHGAACLSVLTDEVFFQGAPVYLQQARAACSLPVLRKDFMIDPYQVYQARSWGADCILLIVAALDHGLMAELEACAHELGMGVLVEVHNDEELDAALKLKTNLLGINNRNLRTFDVTLDTTLGLLPRIPEDKLVITESGIMNRDDVQRMREANVHGFLVGEAFMRADEPGVELEKLFF</sequence>
<dbReference type="PANTHER" id="PTHR22854">
    <property type="entry name" value="TRYPTOPHAN BIOSYNTHESIS PROTEIN"/>
    <property type="match status" value="1"/>
</dbReference>
<feature type="domain" description="Indole-3-glycerol phosphate synthase" evidence="9">
    <location>
        <begin position="5"/>
        <end position="262"/>
    </location>
</feature>
<comment type="pathway">
    <text evidence="2 8">Amino-acid biosynthesis; L-tryptophan biosynthesis; L-tryptophan from chorismate: step 4/5.</text>
</comment>
<name>A0ABR6XVT0_9BURK</name>
<evidence type="ECO:0000256" key="6">
    <source>
        <dbReference type="ARBA" id="ARBA00023141"/>
    </source>
</evidence>
<evidence type="ECO:0000256" key="2">
    <source>
        <dbReference type="ARBA" id="ARBA00004696"/>
    </source>
</evidence>
<dbReference type="InterPro" id="IPR013798">
    <property type="entry name" value="Indole-3-glycerol_P_synth_dom"/>
</dbReference>
<protein>
    <recommendedName>
        <fullName evidence="8">Indole-3-glycerol phosphate synthase</fullName>
        <shortName evidence="8">IGPS</shortName>
        <ecNumber evidence="8">4.1.1.48</ecNumber>
    </recommendedName>
</protein>
<evidence type="ECO:0000256" key="1">
    <source>
        <dbReference type="ARBA" id="ARBA00001633"/>
    </source>
</evidence>
<dbReference type="GO" id="GO:0004425">
    <property type="term" value="F:indole-3-glycerol-phosphate synthase activity"/>
    <property type="evidence" value="ECO:0007669"/>
    <property type="project" value="UniProtKB-EC"/>
</dbReference>
<dbReference type="NCBIfam" id="NF001370">
    <property type="entry name" value="PRK00278.1-2"/>
    <property type="match status" value="1"/>
</dbReference>
<keyword evidence="11" id="KW-1185">Reference proteome</keyword>
<proteinExistence type="inferred from homology"/>
<dbReference type="InterPro" id="IPR001468">
    <property type="entry name" value="Indole-3-GlycerolPSynthase_CS"/>
</dbReference>
<dbReference type="HAMAP" id="MF_00134_B">
    <property type="entry name" value="IGPS_B"/>
    <property type="match status" value="1"/>
</dbReference>
<keyword evidence="6 8" id="KW-0057">Aromatic amino acid biosynthesis</keyword>
<dbReference type="NCBIfam" id="NF001373">
    <property type="entry name" value="PRK00278.1-6"/>
    <property type="match status" value="1"/>
</dbReference>
<dbReference type="InterPro" id="IPR013785">
    <property type="entry name" value="Aldolase_TIM"/>
</dbReference>
<evidence type="ECO:0000313" key="10">
    <source>
        <dbReference type="EMBL" id="MBC3833592.1"/>
    </source>
</evidence>
<dbReference type="SUPFAM" id="SSF51366">
    <property type="entry name" value="Ribulose-phoshate binding barrel"/>
    <property type="match status" value="1"/>
</dbReference>
<dbReference type="PANTHER" id="PTHR22854:SF2">
    <property type="entry name" value="INDOLE-3-GLYCEROL-PHOSPHATE SYNTHASE"/>
    <property type="match status" value="1"/>
</dbReference>
<evidence type="ECO:0000256" key="4">
    <source>
        <dbReference type="ARBA" id="ARBA00022793"/>
    </source>
</evidence>
<dbReference type="PROSITE" id="PS00614">
    <property type="entry name" value="IGPS"/>
    <property type="match status" value="1"/>
</dbReference>
<comment type="caution">
    <text evidence="10">The sequence shown here is derived from an EMBL/GenBank/DDBJ whole genome shotgun (WGS) entry which is preliminary data.</text>
</comment>
<reference evidence="10 11" key="1">
    <citation type="submission" date="2020-08" db="EMBL/GenBank/DDBJ databases">
        <title>Novel species isolated from subtropical streams in China.</title>
        <authorList>
            <person name="Lu H."/>
        </authorList>
    </citation>
    <scope>NUCLEOTIDE SEQUENCE [LARGE SCALE GENOMIC DNA]</scope>
    <source>
        <strain evidence="10 11">KCTC 52442</strain>
    </source>
</reference>
<dbReference type="Gene3D" id="3.20.20.70">
    <property type="entry name" value="Aldolase class I"/>
    <property type="match status" value="1"/>
</dbReference>
<dbReference type="EMBL" id="JACOFU010000011">
    <property type="protein sequence ID" value="MBC3833592.1"/>
    <property type="molecule type" value="Genomic_DNA"/>
</dbReference>
<comment type="similarity">
    <text evidence="8">Belongs to the TrpC family.</text>
</comment>
<dbReference type="Proteomes" id="UP000643610">
    <property type="component" value="Unassembled WGS sequence"/>
</dbReference>
<dbReference type="NCBIfam" id="NF001377">
    <property type="entry name" value="PRK00278.2-4"/>
    <property type="match status" value="1"/>
</dbReference>
<gene>
    <name evidence="8 10" type="primary">trpC</name>
    <name evidence="10" type="ORF">H8K33_18950</name>
</gene>
<evidence type="ECO:0000256" key="7">
    <source>
        <dbReference type="ARBA" id="ARBA00023239"/>
    </source>
</evidence>